<dbReference type="STRING" id="1515746.HR45_10800"/>
<feature type="domain" description="HMA" evidence="2">
    <location>
        <begin position="21"/>
        <end position="86"/>
    </location>
</feature>
<organism evidence="3 4">
    <name type="scientific">Shewanella mangrovi</name>
    <dbReference type="NCBI Taxonomy" id="1515746"/>
    <lineage>
        <taxon>Bacteria</taxon>
        <taxon>Pseudomonadati</taxon>
        <taxon>Pseudomonadota</taxon>
        <taxon>Gammaproteobacteria</taxon>
        <taxon>Alteromonadales</taxon>
        <taxon>Shewanellaceae</taxon>
        <taxon>Shewanella</taxon>
    </lineage>
</organism>
<evidence type="ECO:0000259" key="2">
    <source>
        <dbReference type="PROSITE" id="PS50846"/>
    </source>
</evidence>
<dbReference type="Proteomes" id="UP000029264">
    <property type="component" value="Unassembled WGS sequence"/>
</dbReference>
<evidence type="ECO:0000256" key="1">
    <source>
        <dbReference type="SAM" id="SignalP"/>
    </source>
</evidence>
<accession>A0A094JC63</accession>
<dbReference type="EMBL" id="JPEO01000006">
    <property type="protein sequence ID" value="KFZ37490.1"/>
    <property type="molecule type" value="Genomic_DNA"/>
</dbReference>
<dbReference type="SUPFAM" id="SSF55008">
    <property type="entry name" value="HMA, heavy metal-associated domain"/>
    <property type="match status" value="1"/>
</dbReference>
<feature type="signal peptide" evidence="1">
    <location>
        <begin position="1"/>
        <end position="18"/>
    </location>
</feature>
<evidence type="ECO:0000313" key="3">
    <source>
        <dbReference type="EMBL" id="KFZ37490.1"/>
    </source>
</evidence>
<dbReference type="Pfam" id="PF00403">
    <property type="entry name" value="HMA"/>
    <property type="match status" value="1"/>
</dbReference>
<dbReference type="InterPro" id="IPR006121">
    <property type="entry name" value="HMA_dom"/>
</dbReference>
<dbReference type="PRINTS" id="PR00946">
    <property type="entry name" value="HGSCAVENGER"/>
</dbReference>
<dbReference type="PROSITE" id="PS50846">
    <property type="entry name" value="HMA_2"/>
    <property type="match status" value="1"/>
</dbReference>
<keyword evidence="1" id="KW-0732">Signal</keyword>
<gene>
    <name evidence="3" type="ORF">HR45_10800</name>
</gene>
<proteinExistence type="predicted"/>
<protein>
    <submittedName>
        <fullName evidence="3">Heavy metal transporter</fullName>
    </submittedName>
</protein>
<dbReference type="eggNOG" id="COG2608">
    <property type="taxonomic scope" value="Bacteria"/>
</dbReference>
<evidence type="ECO:0000313" key="4">
    <source>
        <dbReference type="Proteomes" id="UP000029264"/>
    </source>
</evidence>
<dbReference type="CDD" id="cd00371">
    <property type="entry name" value="HMA"/>
    <property type="match status" value="1"/>
</dbReference>
<keyword evidence="4" id="KW-1185">Reference proteome</keyword>
<name>A0A094JC63_9GAMM</name>
<feature type="chain" id="PRO_5001900526" evidence="1">
    <location>
        <begin position="19"/>
        <end position="94"/>
    </location>
</feature>
<reference evidence="3 4" key="1">
    <citation type="submission" date="2014-06" db="EMBL/GenBank/DDBJ databases">
        <title>Shewanella sp. YQH10.</title>
        <authorList>
            <person name="Liu Y."/>
            <person name="Zeng R."/>
        </authorList>
    </citation>
    <scope>NUCLEOTIDE SEQUENCE [LARGE SCALE GENOMIC DNA]</scope>
    <source>
        <strain evidence="3 4">YQH10</strain>
    </source>
</reference>
<dbReference type="GO" id="GO:0046872">
    <property type="term" value="F:metal ion binding"/>
    <property type="evidence" value="ECO:0007669"/>
    <property type="project" value="InterPro"/>
</dbReference>
<dbReference type="OrthoDB" id="5689309at2"/>
<dbReference type="Gene3D" id="3.30.70.100">
    <property type="match status" value="1"/>
</dbReference>
<dbReference type="InterPro" id="IPR036163">
    <property type="entry name" value="HMA_dom_sf"/>
</dbReference>
<comment type="caution">
    <text evidence="3">The sequence shown here is derived from an EMBL/GenBank/DDBJ whole genome shotgun (WGS) entry which is preliminary data.</text>
</comment>
<dbReference type="InterPro" id="IPR001802">
    <property type="entry name" value="MerP/CopZ"/>
</dbReference>
<dbReference type="RefSeq" id="WP_037442685.1">
    <property type="nucleotide sequence ID" value="NZ_JPEO01000006.1"/>
</dbReference>
<sequence length="94" mass="10221">MKRLLILAMLLVSPLTWAANVKVVIDVEAMTCPLCVTVVNQVLRKTDGVIKAKSSLKTRQANVIVPEGFDTELLIKAIDKTGYKGVINSVEPLS</sequence>
<dbReference type="AlphaFoldDB" id="A0A094JC63"/>